<feature type="compositionally biased region" description="Polar residues" evidence="1">
    <location>
        <begin position="3431"/>
        <end position="3442"/>
    </location>
</feature>
<feature type="compositionally biased region" description="Acidic residues" evidence="1">
    <location>
        <begin position="846"/>
        <end position="855"/>
    </location>
</feature>
<feature type="compositionally biased region" description="Basic and acidic residues" evidence="1">
    <location>
        <begin position="4732"/>
        <end position="4759"/>
    </location>
</feature>
<feature type="compositionally biased region" description="Acidic residues" evidence="1">
    <location>
        <begin position="6446"/>
        <end position="6455"/>
    </location>
</feature>
<feature type="compositionally biased region" description="Basic and acidic residues" evidence="1">
    <location>
        <begin position="4306"/>
        <end position="4337"/>
    </location>
</feature>
<feature type="compositionally biased region" description="Basic and acidic residues" evidence="1">
    <location>
        <begin position="3964"/>
        <end position="3991"/>
    </location>
</feature>
<feature type="compositionally biased region" description="Acidic residues" evidence="1">
    <location>
        <begin position="424"/>
        <end position="433"/>
    </location>
</feature>
<feature type="compositionally biased region" description="Basic and acidic residues" evidence="1">
    <location>
        <begin position="3114"/>
        <end position="3147"/>
    </location>
</feature>
<feature type="compositionally biased region" description="Polar residues" evidence="1">
    <location>
        <begin position="6369"/>
        <end position="6382"/>
    </location>
</feature>
<feature type="region of interest" description="Disordered" evidence="1">
    <location>
        <begin position="6915"/>
        <end position="7068"/>
    </location>
</feature>
<feature type="compositionally biased region" description="Polar residues" evidence="1">
    <location>
        <begin position="6923"/>
        <end position="6942"/>
    </location>
</feature>
<feature type="compositionally biased region" description="Basic and acidic residues" evidence="1">
    <location>
        <begin position="5196"/>
        <end position="5223"/>
    </location>
</feature>
<feature type="compositionally biased region" description="Basic and acidic residues" evidence="1">
    <location>
        <begin position="6081"/>
        <end position="6108"/>
    </location>
</feature>
<feature type="compositionally biased region" description="Basic and acidic residues" evidence="1">
    <location>
        <begin position="5114"/>
        <end position="5147"/>
    </location>
</feature>
<feature type="compositionally biased region" description="Basic and acidic residues" evidence="1">
    <location>
        <begin position="1764"/>
        <end position="1773"/>
    </location>
</feature>
<feature type="compositionally biased region" description="Acidic residues" evidence="1">
    <location>
        <begin position="2116"/>
        <end position="2125"/>
    </location>
</feature>
<feature type="compositionally biased region" description="Basic and acidic residues" evidence="1">
    <location>
        <begin position="3196"/>
        <end position="3223"/>
    </location>
</feature>
<feature type="compositionally biased region" description="Basic and acidic residues" evidence="1">
    <location>
        <begin position="5923"/>
        <end position="5956"/>
    </location>
</feature>
<feature type="compositionally biased region" description="Polar residues" evidence="1">
    <location>
        <begin position="6888"/>
        <end position="6901"/>
    </location>
</feature>
<feature type="compositionally biased region" description="Basic and acidic residues" evidence="1">
    <location>
        <begin position="2346"/>
        <end position="2373"/>
    </location>
</feature>
<feature type="compositionally biased region" description="Acidic residues" evidence="1">
    <location>
        <begin position="3506"/>
        <end position="3515"/>
    </location>
</feature>
<feature type="compositionally biased region" description="Basic and acidic residues" evidence="1">
    <location>
        <begin position="3272"/>
        <end position="3299"/>
    </location>
</feature>
<feature type="compositionally biased region" description="Acidic residues" evidence="1">
    <location>
        <begin position="6121"/>
        <end position="6130"/>
    </location>
</feature>
<feature type="compositionally biased region" description="Acidic residues" evidence="1">
    <location>
        <begin position="618"/>
        <end position="627"/>
    </location>
</feature>
<feature type="compositionally biased region" description="Basic and acidic residues" evidence="1">
    <location>
        <begin position="3004"/>
        <end position="3031"/>
    </location>
</feature>
<feature type="compositionally biased region" description="Basic and acidic residues" evidence="1">
    <location>
        <begin position="6607"/>
        <end position="6641"/>
    </location>
</feature>
<accession>A0ABM4GEB1</accession>
<feature type="compositionally biased region" description="Acidic residues" evidence="1">
    <location>
        <begin position="3582"/>
        <end position="3591"/>
    </location>
</feature>
<feature type="compositionally biased region" description="Acidic residues" evidence="1">
    <location>
        <begin position="2698"/>
        <end position="2707"/>
    </location>
</feature>
<feature type="region of interest" description="Disordered" evidence="1">
    <location>
        <begin position="5916"/>
        <end position="6901"/>
    </location>
</feature>
<feature type="compositionally biased region" description="Basic and acidic residues" evidence="1">
    <location>
        <begin position="1152"/>
        <end position="1179"/>
    </location>
</feature>
<feature type="region of interest" description="Disordered" evidence="1">
    <location>
        <begin position="5369"/>
        <end position="5725"/>
    </location>
</feature>
<feature type="compositionally biased region" description="Basic and acidic residues" evidence="1">
    <location>
        <begin position="5654"/>
        <end position="5687"/>
    </location>
</feature>
<feature type="region of interest" description="Disordered" evidence="1">
    <location>
        <begin position="2255"/>
        <end position="2487"/>
    </location>
</feature>
<feature type="compositionally biased region" description="Basic and acidic residues" evidence="1">
    <location>
        <begin position="3348"/>
        <end position="3375"/>
    </location>
</feature>
<feature type="compositionally biased region" description="Acidic residues" evidence="1">
    <location>
        <begin position="694"/>
        <end position="703"/>
    </location>
</feature>
<feature type="compositionally biased region" description="Acidic residues" evidence="1">
    <location>
        <begin position="5042"/>
        <end position="5051"/>
    </location>
</feature>
<feature type="compositionally biased region" description="Acidic residues" evidence="1">
    <location>
        <begin position="6045"/>
        <end position="6054"/>
    </location>
</feature>
<feature type="compositionally biased region" description="Acidic residues" evidence="1">
    <location>
        <begin position="1424"/>
        <end position="1433"/>
    </location>
</feature>
<feature type="compositionally biased region" description="Basic and acidic residues" evidence="1">
    <location>
        <begin position="3654"/>
        <end position="3687"/>
    </location>
</feature>
<evidence type="ECO:0000313" key="3">
    <source>
        <dbReference type="RefSeq" id="XP_070141039.1"/>
    </source>
</evidence>
<feature type="compositionally biased region" description="Polar residues" evidence="1">
    <location>
        <begin position="2041"/>
        <end position="2052"/>
    </location>
</feature>
<organism evidence="2 3">
    <name type="scientific">Drosophila kikkawai</name>
    <name type="common">Fruit fly</name>
    <dbReference type="NCBI Taxonomy" id="30033"/>
    <lineage>
        <taxon>Eukaryota</taxon>
        <taxon>Metazoa</taxon>
        <taxon>Ecdysozoa</taxon>
        <taxon>Arthropoda</taxon>
        <taxon>Hexapoda</taxon>
        <taxon>Insecta</taxon>
        <taxon>Pterygota</taxon>
        <taxon>Neoptera</taxon>
        <taxon>Endopterygota</taxon>
        <taxon>Diptera</taxon>
        <taxon>Brachycera</taxon>
        <taxon>Muscomorpha</taxon>
        <taxon>Ephydroidea</taxon>
        <taxon>Drosophilidae</taxon>
        <taxon>Drosophila</taxon>
        <taxon>Sophophora</taxon>
    </lineage>
</organism>
<feature type="compositionally biased region" description="Acidic residues" evidence="1">
    <location>
        <begin position="5969"/>
        <end position="5978"/>
    </location>
</feature>
<feature type="compositionally biased region" description="Basic and acidic residues" evidence="1">
    <location>
        <begin position="4498"/>
        <end position="4531"/>
    </location>
</feature>
<dbReference type="Proteomes" id="UP001652661">
    <property type="component" value="Chromosome 3L"/>
</dbReference>
<feature type="region of interest" description="Disordered" evidence="1">
    <location>
        <begin position="7087"/>
        <end position="7109"/>
    </location>
</feature>
<feature type="compositionally biased region" description="Basic and acidic residues" evidence="1">
    <location>
        <begin position="4152"/>
        <end position="4185"/>
    </location>
</feature>
<feature type="compositionally biased region" description="Acidic residues" evidence="1">
    <location>
        <begin position="3928"/>
        <end position="3937"/>
    </location>
</feature>
<feature type="compositionally biased region" description="Basic and acidic residues" evidence="1">
    <location>
        <begin position="1460"/>
        <end position="1487"/>
    </location>
</feature>
<feature type="compositionally biased region" description="Acidic residues" evidence="1">
    <location>
        <begin position="1116"/>
        <end position="1125"/>
    </location>
</feature>
<feature type="compositionally biased region" description="Basic and acidic residues" evidence="1">
    <location>
        <begin position="2152"/>
        <end position="2180"/>
    </location>
</feature>
<feature type="compositionally biased region" description="Basic and acidic residues" evidence="1">
    <location>
        <begin position="806"/>
        <end position="833"/>
    </location>
</feature>
<feature type="compositionally biased region" description="Polar residues" evidence="1">
    <location>
        <begin position="6846"/>
        <end position="6860"/>
    </location>
</feature>
<feature type="compositionally biased region" description="Acidic residues" evidence="1">
    <location>
        <begin position="1998"/>
        <end position="2007"/>
    </location>
</feature>
<feature type="compositionally biased region" description="Acidic residues" evidence="1">
    <location>
        <begin position="6239"/>
        <end position="6248"/>
    </location>
</feature>
<feature type="compositionally biased region" description="Basic and acidic residues" evidence="1">
    <location>
        <begin position="3812"/>
        <end position="3839"/>
    </location>
</feature>
<feature type="region of interest" description="Disordered" evidence="1">
    <location>
        <begin position="422"/>
        <end position="525"/>
    </location>
</feature>
<feature type="compositionally biased region" description="Acidic residues" evidence="1">
    <location>
        <begin position="4544"/>
        <end position="4553"/>
    </location>
</feature>
<feature type="compositionally biased region" description="Acidic residues" evidence="1">
    <location>
        <begin position="3160"/>
        <end position="3169"/>
    </location>
</feature>
<feature type="compositionally biased region" description="Basic and acidic residues" evidence="1">
    <location>
        <begin position="6005"/>
        <end position="6032"/>
    </location>
</feature>
<feature type="compositionally biased region" description="Acidic residues" evidence="1">
    <location>
        <begin position="5852"/>
        <end position="5861"/>
    </location>
</feature>
<feature type="compositionally biased region" description="Basic and acidic residues" evidence="1">
    <location>
        <begin position="572"/>
        <end position="605"/>
    </location>
</feature>
<feature type="compositionally biased region" description="Acidic residues" evidence="1">
    <location>
        <begin position="3852"/>
        <end position="3861"/>
    </location>
</feature>
<feature type="compositionally biased region" description="Basic and acidic residues" evidence="1">
    <location>
        <begin position="4844"/>
        <end position="4877"/>
    </location>
</feature>
<feature type="compositionally biased region" description="Acidic residues" evidence="1">
    <location>
        <begin position="2968"/>
        <end position="2977"/>
    </location>
</feature>
<gene>
    <name evidence="3" type="primary">LOC138928275</name>
</gene>
<feature type="compositionally biased region" description="Basic and acidic residues" evidence="1">
    <location>
        <begin position="5384"/>
        <end position="5417"/>
    </location>
</feature>
<feature type="compositionally biased region" description="Acidic residues" evidence="1">
    <location>
        <begin position="1804"/>
        <end position="1813"/>
    </location>
</feature>
<feature type="compositionally biased region" description="Basic and acidic residues" evidence="1">
    <location>
        <begin position="6948"/>
        <end position="6963"/>
    </location>
</feature>
<feature type="compositionally biased region" description="Basic and acidic residues" evidence="1">
    <location>
        <begin position="4926"/>
        <end position="4953"/>
    </location>
</feature>
<feature type="compositionally biased region" description="Acidic residues" evidence="1">
    <location>
        <begin position="3388"/>
        <end position="3397"/>
    </location>
</feature>
<feature type="compositionally biased region" description="Basic and acidic residues" evidence="1">
    <location>
        <begin position="730"/>
        <end position="757"/>
    </location>
</feature>
<feature type="compositionally biased region" description="Acidic residues" evidence="1">
    <location>
        <begin position="4198"/>
        <end position="4207"/>
    </location>
</feature>
<feature type="compositionally biased region" description="Polar residues" evidence="1">
    <location>
        <begin position="6164"/>
        <end position="6175"/>
    </location>
</feature>
<feature type="compositionally biased region" description="Basic and acidic residues" evidence="1">
    <location>
        <begin position="4357"/>
        <end position="4366"/>
    </location>
</feature>
<feature type="compositionally biased region" description="Basic and acidic residues" evidence="1">
    <location>
        <begin position="3460"/>
        <end position="3493"/>
    </location>
</feature>
<feature type="compositionally biased region" description="Basic and acidic residues" evidence="1">
    <location>
        <begin position="654"/>
        <end position="681"/>
    </location>
</feature>
<feature type="compositionally biased region" description="Basic and acidic residues" evidence="1">
    <location>
        <begin position="1000"/>
        <end position="1027"/>
    </location>
</feature>
<evidence type="ECO:0000313" key="2">
    <source>
        <dbReference type="Proteomes" id="UP001652661"/>
    </source>
</evidence>
<feature type="compositionally biased region" description="Acidic residues" evidence="1">
    <location>
        <begin position="5776"/>
        <end position="5785"/>
    </location>
</feature>
<feature type="compositionally biased region" description="Basic and acidic residues" evidence="1">
    <location>
        <begin position="6193"/>
        <end position="6227"/>
    </location>
</feature>
<feature type="region of interest" description="Disordered" evidence="1">
    <location>
        <begin position="3104"/>
        <end position="5340"/>
    </location>
</feature>
<feature type="compositionally biased region" description="Acidic residues" evidence="1">
    <location>
        <begin position="3312"/>
        <end position="3321"/>
    </location>
</feature>
<feature type="compositionally biased region" description="Basic and acidic residues" evidence="1">
    <location>
        <begin position="4386"/>
        <end position="4413"/>
    </location>
</feature>
<feature type="compositionally biased region" description="Basic residues" evidence="1">
    <location>
        <begin position="7219"/>
        <end position="7230"/>
    </location>
</feature>
<reference evidence="3" key="1">
    <citation type="submission" date="2025-08" db="UniProtKB">
        <authorList>
            <consortium name="RefSeq"/>
        </authorList>
    </citation>
    <scope>IDENTIFICATION</scope>
    <source>
        <strain evidence="3">14028-0561.14</strain>
        <tissue evidence="3">Whole fly</tissue>
    </source>
</reference>
<protein>
    <submittedName>
        <fullName evidence="3">Microtubule-associated protein futsch-like</fullName>
    </submittedName>
</protein>
<feature type="compositionally biased region" description="Basic and acidic residues" evidence="1">
    <location>
        <begin position="1076"/>
        <end position="1103"/>
    </location>
</feature>
<feature type="region of interest" description="Disordered" evidence="1">
    <location>
        <begin position="1868"/>
        <end position="2218"/>
    </location>
</feature>
<feature type="compositionally biased region" description="Basic and acidic residues" evidence="1">
    <location>
        <begin position="4703"/>
        <end position="4712"/>
    </location>
</feature>
<feature type="compositionally biased region" description="Polar residues" evidence="1">
    <location>
        <begin position="889"/>
        <end position="900"/>
    </location>
</feature>
<feature type="compositionally biased region" description="Acidic residues" evidence="1">
    <location>
        <begin position="2192"/>
        <end position="2201"/>
    </location>
</feature>
<dbReference type="GeneID" id="138928275"/>
<feature type="compositionally biased region" description="Acidic residues" evidence="1">
    <location>
        <begin position="1728"/>
        <end position="1737"/>
    </location>
</feature>
<feature type="compositionally biased region" description="Basic and acidic residues" evidence="1">
    <location>
        <begin position="22"/>
        <end position="57"/>
    </location>
</feature>
<feature type="compositionally biased region" description="Acidic residues" evidence="1">
    <location>
        <begin position="500"/>
        <end position="509"/>
    </location>
</feature>
<feature type="compositionally biased region" description="Acidic residues" evidence="1">
    <location>
        <begin position="4966"/>
        <end position="4975"/>
    </location>
</feature>
<feature type="compositionally biased region" description="Basic and acidic residues" evidence="1">
    <location>
        <begin position="5817"/>
        <end position="5839"/>
    </location>
</feature>
<feature type="compositionally biased region" description="Basic and acidic residues" evidence="1">
    <location>
        <begin position="1876"/>
        <end position="1909"/>
    </location>
</feature>
<feature type="compositionally biased region" description="Basic and acidic residues" evidence="1">
    <location>
        <begin position="4281"/>
        <end position="4290"/>
    </location>
</feature>
<feature type="compositionally biased region" description="Polar residues" evidence="1">
    <location>
        <begin position="6566"/>
        <end position="6589"/>
    </location>
</feature>
<feature type="compositionally biased region" description="Basic and acidic residues" evidence="1">
    <location>
        <begin position="4998"/>
        <end position="5029"/>
    </location>
</feature>
<feature type="compositionally biased region" description="Basic and acidic residues" evidence="1">
    <location>
        <begin position="1958"/>
        <end position="1985"/>
    </location>
</feature>
<feature type="compositionally biased region" description="Acidic residues" evidence="1">
    <location>
        <begin position="2310"/>
        <end position="2319"/>
    </location>
</feature>
<feature type="compositionally biased region" description="Acidic residues" evidence="1">
    <location>
        <begin position="3776"/>
        <end position="3785"/>
    </location>
</feature>
<feature type="region of interest" description="Disordered" evidence="1">
    <location>
        <begin position="1"/>
        <end position="57"/>
    </location>
</feature>
<feature type="compositionally biased region" description="Basic and acidic residues" evidence="1">
    <location>
        <begin position="2652"/>
        <end position="2685"/>
    </location>
</feature>
<feature type="compositionally biased region" description="Acidic residues" evidence="1">
    <location>
        <begin position="1500"/>
        <end position="1509"/>
    </location>
</feature>
<feature type="compositionally biased region" description="Acidic residues" evidence="1">
    <location>
        <begin position="5582"/>
        <end position="5591"/>
    </location>
</feature>
<feature type="compositionally biased region" description="Acidic residues" evidence="1">
    <location>
        <begin position="4772"/>
        <end position="4781"/>
    </location>
</feature>
<feature type="compositionally biased region" description="Polar residues" evidence="1">
    <location>
        <begin position="2623"/>
        <end position="2634"/>
    </location>
</feature>
<keyword evidence="2" id="KW-1185">Reference proteome</keyword>
<feature type="region of interest" description="Disordered" evidence="1">
    <location>
        <begin position="5817"/>
        <end position="5901"/>
    </location>
</feature>
<feature type="compositionally biased region" description="Acidic residues" evidence="1">
    <location>
        <begin position="4426"/>
        <end position="4435"/>
    </location>
</feature>
<feature type="compositionally biased region" description="Acidic residues" evidence="1">
    <location>
        <begin position="2892"/>
        <end position="2901"/>
    </location>
</feature>
<feature type="compositionally biased region" description="Acidic residues" evidence="1">
    <location>
        <begin position="6522"/>
        <end position="6531"/>
    </location>
</feature>
<feature type="compositionally biased region" description="Acidic residues" evidence="1">
    <location>
        <begin position="5236"/>
        <end position="5245"/>
    </location>
</feature>
<feature type="region of interest" description="Disordered" evidence="1">
    <location>
        <begin position="562"/>
        <end position="1773"/>
    </location>
</feature>
<feature type="compositionally biased region" description="Basic and acidic residues" evidence="1">
    <location>
        <begin position="6861"/>
        <end position="6882"/>
    </location>
</feature>
<feature type="compositionally biased region" description="Acidic residues" evidence="1">
    <location>
        <begin position="5160"/>
        <end position="5169"/>
    </location>
</feature>
<feature type="compositionally biased region" description="Acidic residues" evidence="1">
    <location>
        <begin position="4620"/>
        <end position="4629"/>
    </location>
</feature>
<feature type="compositionally biased region" description="Basic and acidic residues" evidence="1">
    <location>
        <begin position="5542"/>
        <end position="5569"/>
    </location>
</feature>
<feature type="compositionally biased region" description="Basic and acidic residues" evidence="1">
    <location>
        <begin position="1384"/>
        <end position="1411"/>
    </location>
</feature>
<feature type="compositionally biased region" description="Low complexity" evidence="1">
    <location>
        <begin position="7003"/>
        <end position="7033"/>
    </location>
</feature>
<feature type="compositionally biased region" description="Basic and acidic residues" evidence="1">
    <location>
        <begin position="2070"/>
        <end position="2103"/>
    </location>
</feature>
<feature type="region of interest" description="Disordered" evidence="1">
    <location>
        <begin position="7212"/>
        <end position="7232"/>
    </location>
</feature>
<feature type="compositionally biased region" description="Basic and acidic residues" evidence="1">
    <location>
        <begin position="2928"/>
        <end position="2955"/>
    </location>
</feature>
<feature type="compositionally biased region" description="Acidic residues" evidence="1">
    <location>
        <begin position="5700"/>
        <end position="5709"/>
    </location>
</feature>
<feature type="compositionally biased region" description="Basic and acidic residues" evidence="1">
    <location>
        <begin position="6734"/>
        <end position="6759"/>
    </location>
</feature>
<feature type="compositionally biased region" description="Acidic residues" evidence="1">
    <location>
        <begin position="964"/>
        <end position="973"/>
    </location>
</feature>
<feature type="compositionally biased region" description="Acidic residues" evidence="1">
    <location>
        <begin position="1348"/>
        <end position="1357"/>
    </location>
</feature>
<feature type="compositionally biased region" description="Basic and acidic residues" evidence="1">
    <location>
        <begin position="1534"/>
        <end position="1563"/>
    </location>
</feature>
<feature type="compositionally biased region" description="Basic and acidic residues" evidence="1">
    <location>
        <begin position="5466"/>
        <end position="5493"/>
    </location>
</feature>
<feature type="compositionally biased region" description="Acidic residues" evidence="1">
    <location>
        <begin position="4890"/>
        <end position="4899"/>
    </location>
</feature>
<feature type="compositionally biased region" description="Acidic residues" evidence="1">
    <location>
        <begin position="5312"/>
        <end position="5321"/>
    </location>
</feature>
<feature type="compositionally biased region" description="Acidic residues" evidence="1">
    <location>
        <begin position="2386"/>
        <end position="2395"/>
    </location>
</feature>
<feature type="compositionally biased region" description="Basic and acidic residues" evidence="1">
    <location>
        <begin position="918"/>
        <end position="951"/>
    </location>
</feature>
<feature type="compositionally biased region" description="Basic and acidic residues" evidence="1">
    <location>
        <begin position="6400"/>
        <end position="6433"/>
    </location>
</feature>
<feature type="compositionally biased region" description="Basic and acidic residues" evidence="1">
    <location>
        <begin position="3888"/>
        <end position="3915"/>
    </location>
</feature>
<dbReference type="RefSeq" id="XP_070141039.1">
    <property type="nucleotide sequence ID" value="XM_070284938.1"/>
</dbReference>
<feature type="compositionally biased region" description="Low complexity" evidence="1">
    <location>
        <begin position="7087"/>
        <end position="7108"/>
    </location>
</feature>
<feature type="compositionally biased region" description="Acidic residues" evidence="1">
    <location>
        <begin position="3236"/>
        <end position="3245"/>
    </location>
</feature>
<feature type="compositionally biased region" description="Basic and acidic residues" evidence="1">
    <location>
        <begin position="1293"/>
        <end position="1335"/>
    </location>
</feature>
<feature type="compositionally biased region" description="Acidic residues" evidence="1">
    <location>
        <begin position="1268"/>
        <end position="1277"/>
    </location>
</feature>
<feature type="compositionally biased region" description="Polar residues" evidence="1">
    <location>
        <begin position="6724"/>
        <end position="6733"/>
    </location>
</feature>
<feature type="compositionally biased region" description="Pro residues" evidence="1">
    <location>
        <begin position="6797"/>
        <end position="6810"/>
    </location>
</feature>
<feature type="compositionally biased region" description="Acidic residues" evidence="1">
    <location>
        <begin position="6315"/>
        <end position="6324"/>
    </location>
</feature>
<feature type="compositionally biased region" description="Basic and acidic residues" evidence="1">
    <location>
        <begin position="3542"/>
        <end position="3569"/>
    </location>
</feature>
<feature type="compositionally biased region" description="Basic and acidic residues" evidence="1">
    <location>
        <begin position="5740"/>
        <end position="5763"/>
    </location>
</feature>
<sequence length="7285" mass="798152">MTTTTTLTTQIDRTIVDLTIPKPDKPELPQEKSEKSPKDRSAVDIDAESEKTASDREYLEQIMGCGDVRRKVMRLESSGSTESLDSSAKQPAVIPKYIGDNVPVVREVVQSIEDKICGTTVSAIPFAVHKRQPHEDYKEPNVVELEKQILTPADLALEKLIKCELPAEVVKISLIEAMENVGLGLREIEEEVCEKVCEKRKAFEVAEDLSETEKTLEEQVIGLGGQGEVVPGKILAETIEERIDLGDKEAIDSLPRVREVVQDIQRRYPASSLEAKPFSPRKKSAQERKVDVSTIEQQILSDADLILDGLGSKRVPEQKVHSPVSAIAKTSVSIENLEDVCEKKCSKRIVSDMAKANETQAKAASVLEIDDVKSTTAMFLEHESTKFHVAEKDKIEVKYDKVPSKLDDKPKSPFGLVKPIQQEYSDDESDEEFAIPKPQDKTVGQPTPSVAPFIGVGDKSPLKEEEKPKLIDVKDDKAPTKLDDKPKSSLGSVKAIQQEYSDDESDEEFVIPKPQDKTLGQPTLLKDELKPTVSVSKVEERTTTVQSSIHSESTVVKAVSIIQPSDPFSGFEGDKDKSPLKEDIKPKPIELKDDKAPTKLDDKPKSPLASVKAIQQEYSDDESDEEFAIPKPQDKTVGQPTPSVAPFIGVGDKSPLKEEEKPKLIDLKDEKASTKLDDKPKSPLGSVKAIQQEYADDESDEEFAIPKPQDKTVGQPTPSVAPFIGVGDKSPLKEEEKPKLIDLKDEKASTKLDDKPKSPLGSVKAIQQEYANDESDEEFAIPKPQDKTVGQPTPSVAPFIGVGDKSPLKEEEKPKLIDVKDDKAPTKLDDKPKSSLGSVKAIQQEYSDDESDEEFVIPKPQDKTLGQPTLLKDELKPTVSVSKVEERSTTVQSSIHSESTVAKAVSIIQPSDPFSGFEDDKDKSPLKEDIKPKPIELKDDKAPTKLDDKPKSPLASVKPIQQEYSDDESDEEFAIPKPQDKTVGQPTPSVAPFIAVGDKSPLKEEEKPKLIDLKDEKASTKLDDKPKSPLGSVKAIQQEYSDDESDEEFAIPKPQDKTVGQPTPSVAPFIGVGDKSPLKEEEKPKLIDLKDEKASTKLDDKPKSPLGSVKAIQQEYADDESDEEFAIPKPQDKTVGQPTPSVAPFIGVGDKSPLKEEEKPKLIDLKDEKASTKLDDKPKSPLGSVKAIQQEYANDESDEEFAIPKPQDKTVGQPTPSVAPFIGVGDKSPLKEEEKPKLIDVKDDKAPTKLDDKPKSSLGSVKAIQQEYSDDESDEEFVIPKPQDKTLGQPTLLKDELKPTVSVSKDKSPLKEDIKPKPIELKDDKAPTKLDDKPKSPLGSVKAIQQEYSDDESDEEFAIPKPQDKTVGQPTPSVAPFIAVGDKSPLKEEEKPKLIDLKDEKAPTKLDDKPKSPLGSVKAIQQEYSDDESDEEFAIPKPQDKTVGQPTPSVAPFIGVGDKSPLKEEEKPKLIDLKDEKASTKLDDKPKSPLGSVKAIQQEYSDDESDEEFAIPKPQDKTVGQPTPSVAPFIGVGDKSHLKEEEKPKLTDLKDEKAPTKLDDKPKSPLGSVKAIQQEYADDESDEEFAIPKPQDKTVGQPTPSVAPFIGVGDKFHLKEEEKPKLIDLKDEKAPTKLDDKPKSPLGSVKAIQQEYSDDESDEEFAIPKPQDKTVGQPTPSVAPFIGVGDKSPLKEEEKPKLIDLKDEKAPTKLDDKPKSPLGSVKAIQQEYSDDESDEEFGIPKPEDKTVGQSTPSVAPFIAVGDKSPLKEEEKPKLIDVKDEKASTKLDDKPKSPLGLVKAVQQEYSDDESDEEFAIPKPQDKTVGQPTLLKDELKPTVSVAKVEERSTTVQSSIHSESTVVKAVGIIQPSDPFSGFKGDKDKSPLKEEIKPKPIELKDDKAPTKLDDKPKSPVVSVKPIQQEYSDDESDEEFAIPKPQDKTVGQPTPSVAPFIAVGDKSPLKEEEKPKLIDLKDEKAPTKLDDKPKSPLGSVKAIQQEYSDDESDEEFAIPKPQDKTLGQPTLLKDKLKPTLSVSKVEERSTTVQSSIHSESTVVKAVGIIQPSDPFSGFEGDKDKSPLKEDIKPKPIELKDDKAPTKLDDKPKSPVASVKPIQQEYSDDESDEEFAIPKPQDKTVGQPTPSVAPFIAVGDKSPLKEEEKPKLIDLKDEKASTKLDDKPKSPLDSVKAIQQEYSDDESDEEFGIPKPQDKTLGQPTLLKDELKPTLSVSKVEERSTTVQSSIHSESTVVKAVGIIQPSDPFSGFEGDKGKSPLKEDIKPKPIELKDDKAPTKLDDKPKSPVALVKPIQQEYSDDESDEEFGIPKPQDKTVGQPTPSVAPFIGVGDKSPLKEEEKPKLIDLKDEKAPTKLDDKPKSPLGSVKAIQQEYSDDESDEEFGIPKPQDKTVGQPTPSVAPFIGVGDKSPLKEEEKPKLIDLKDEKAPTKLDDKPKSPLGSVKAIQQEYSDDESDEEFRIPKPQDKTVGQPTLLKDELKPTVSVAKVEERSTTVQSSIHSESTVVKAVGIIQPSDPFSGFEGDKDKSPLKEDIKPKPIELKDDKAPTKLDDKPKSPLASVKPIQQEYSDNESDEEFAIPKPQDKTVGQPTLLKDELKPTVSVSKVEERSTTVQSSIHSESTVVKAVSIIQPSDPFSGFEDDKDKSPLKEDIKPKPIELKDDKAPTKLDDKPKSPLASVKPIQQEYSDDESDEEFVIPKPQDKTVGQPTLLKDELKPTVSVSKVEERSTTVQSSIHSESTVVKAVSIIQPSDPFSGFEDDKDKSPVKEDIKPKPIELKDDKAPTKLDDKPKSPLASVKPIQQEYSDDESDEEFAIPKPQDKTVGQPTPSVAPFIAVGDKSPLKEEEKPKLIDLKDEKASTKLDDKPKSPLGSVKAIQQEYSDDESDEEFGIPKPQDKTVGQPTPSVAPFIGVGDKSPLKEEEKPKLIDLKDEKAPTKLDDKPKSPLGSVKAIQQEYSDDESDEEFGIPKPQDKTVGQPTPSVAPFIGVGDKSPLKEEEKPKLIDLKDEKAPTKLDDKPKSPLGSVKAIQQEYDESDEEFRIPKPQDKTVGQPTLLKDELKPTLSVSKVEERSTTVQSSIHSESTVVKAVGIIQPSDPFSGFEGDKDKSPLKEDIKPKPIELKDDKAPTKLDDKPKSPLASVKPIQQEYSDDESDEEFGIPRPQDKTVGQSTPSVAPFIGVGDKSPLKEEEKPKLIDLKDEKAPTKLDDKPKSPLASVKPIQQEYSDDESDEEFAIPKPQDKTVGQPTPSVAPFIGVGDKSPLKEEEKPKLIDVKDDKAPTKLDDKPKSPLGSVKPIQQEYSDDESDEEFGIPKPQDKTVGQSTPSVAPFIGVGDKSPLKEEEKPKLIDVKDDKAPTKLDDKPKSPLGSVKPIQQEYSDDESDEEFGIPKPQDKTVGQPTLLKDEPKPTVSVSKVEERSTTVQSSIHSESTVVKAVGIIQPSDPFSGFEGDKDKSPLKEDIKPKPIELKDDKAPTKLEDKPKSPVASVKPIQQEYSDDESDEEFAIPKPQDKTVGQPTPSVAPFIGVGDKSPLKEEEKPKLIDLKDEKAPTKLDDKPKSPLGSVKAIQQEYSDDESDEEFGIPKPQDKTVGQPTLLKDEPKPTVSVSKVEERSTTVQSSIHSEITVVKADGIIQPSDPFSGFKGDKDKSPLKEDIKPKPIELKDDKAPTKLDDKPKSPLASVKPIQQEHSDDESDEEFGIPKPQDKTVGQPTLSVAPFIAVGDKSPLKEEIKPKLIDLKDEKAPTKLDDKPKSPLASVKPIQQEYSDDESDEEFAIPKPQDKTVGQPTPSVAPFIGVGDKSPLKEDEKPKLIDLKDEKAPTKLDDKPKSPLGSVKAIQQEYSDDESDEEFGIPKPQDKTVGQPTPSVAPFIGVGDKSPLKEEEKPKLIDLKDEKAPTKLDDKPKSPLGSVKAIQQEYSDDESDEEFGIPKPQDETVGQSTPSVAPFIAVGDKSPLKEEEKPKLIDVYDDKAPTKLDDKPKSPLGSVKAIQQEYSDDESDEEFAIPKPQDKTVGQPTPSVAPFIGVGDKSPLKEEEKPKLIDLKDEKAPTKLDDKPKSPLGSVKAIQQEYSDDESDEEFGIPKPQDKTVGQPTLLKDEPKPTVSVSKVEERSTTVQSSIHSEITVVKADGIIQPSDPFSGFKGDKDKSPLKEDIKPKPIELKDDKAPTKLDDKPKSPLASVKPIQQEYSDDESDEEFAIPKTQDKTVGQPTKSVAPFIGVGDKSPLKEEEKPKLIDLKDEKAPTKLDDKPKSPLGSVKAIQQEYSDDESDEKFGIPKPQDKTVGQPTPSVAAFIGVRDKYPLKDEEKPKLIDLKDEKAPTKLDDKPKSPLGSVKAIQQEYSDDESDKEFGIPKPQDKTVGQPTPSVAPFIGVGDKPSLKEEEKPKLIDLKDEKAPTKLDDKPKSPLGSVKAIQQEYSDDESDEEFGIPKPQDKTVGQPTLLKDELKPTLSVSKVEERSTTVQSSIHPESTVVKAVGIIQPSDPFSGFEGDKYKSPLKEDIKPKPIELKDDKAPTKLDDKPKSPVASVKPIQQENSDDESDEEFAIPKPQDKTVGQPTPSVAPFIAVGDKSPLKEEEKPKLIDLKDEKAPTKLDDKPKSPLGSVKAIQQEYSDDENDEEFGIPKPQDKTVGQPTPSVAAFIGVRDKYPLKDEEKPKLIDLKDEKAPTKLDDKPKSPLGSVKAIQQEYSDDESDKEFGIPKPQDKTVGQPTPSVAPFIGVGDKSPLKEEEKPKLIDLKDEKAPTKLDDKPKSPLGSVKAIQQEYSDDESDEEFGIPKPQDKTVGQPTLLKDELKPTLSVSKVEERSTTVQSSIHPESTVVKAVGIIQPSDPFSGFEGDKDKSPLKEDIKPKPIELKDDKAPTKLDDKPKSPVASVKPIQQENSDDESDEEFAIPKPQDKTVGQPTPSVAPFIAVGDKSPLKEEEKPKLIDLKDEKAPTKVDDKPKSPLGSVKAIQQEYSDDENDEEFGIPKPQDKTVGQPTPSVAAFIGVRDKYPLKDEEKPKLIDLKDEKAPTKLDDKPKSPLGSVKAIQQEYSDDESDEEFGIPKPQDKTVGQPTLLKDEPKPTVSVSKVEERSTTVQSSIHSEITVVKADGIIQPSDPISGFKGDKDKSPLKEDIKPKPIELKDDKAPTKLDDKPKSPLASVKPIQQEYSDDESDEEFGIPKPQDKTVGQPTPSVAPFIAVGDKSPLKEEIKPKLIDLKDEEAPTKLDDKPKSPLGSVKAIQQEYSDDESDEEFGIPKPQDKTVGQPTPSVAPFIGVGDKSSLKEEEKPKLIDLKDEKAPTKLDDKPKSQLGSVKAIQQEYSDDESDEEFGIPKPQDKTLGQPTLLKDELKPTLSVSKVEERSTTVQSSIHSEITVVKADGIIQPSDPFSGFKGDKDKSPLKEDIKPKPIELKDDKAPTKLDDKPKSPLASVKPIQQEYSDDESDEEFGIPKPQDKSVGQPTKFVAPFIGVGDKSPLKEEEKPKLIDLKDEKAPTKLDDKPKSPLGSVKAIQQEYSDDESDEEFGIPKPQDKTVGQPTPSVAPFIAVGDKSPLKEEEKPKLIDVKDDKALTKLDDKPKSPLGSVKAIQQEYSDDESDEEFGIPKPQDKTVGQPTLLKDELKPTLSVSKVEERSTTVQSSIHPESTVVKAVGIIQPSDPFSGFEGDKDKSPLKEDIKPKPIEFKDYKAPTKLDDKPKSPLGSVKAIQQEYSDDESDEEFGIPKPHEKTVGRPTPSIAAFIGVRDKYPLKEEEKPKLVDVKDDKAPTKLDDKPKSPLGSVKAIQQEYSDDESDEEFAIPKPQDKTVGQPTPSVAAFIGVRDKYPLKEEEKSKLVDVKDDKAPTKLDDKPRSPLGLVKAIQQEYSDDESDEEFATPKPQDKTVGQPTLLKNELKPTVSVSKVEERSTIVQSSIHSESTVVKAAIIQPSDPFSGFESDKDKSPLKEYIKPMPIELKDDEAPTKLDEKPKSPLASVKPIQQEYSDDESDEDFAIPKTQDKTVGHPTPSVAPFIGVGDKSPLKEEEKPKLIDVNDDKAPTKLDDKPKSPLGSVKAIQQEYSDDESDEEFAIPKPQDKTVGQPTPSVAPFIGVGDKSPLKVEEKPKLIDVKDDKAPTKLDDKPKSPLGSVKAIQQEYSDDESDEEFGIPKPQDKTVGQPTFLKDELKPTFSVSKVEERSTTVQSSIHSESTVVKAVGIIQPSDPFSGFEGDKDKSPLKEDIKPKPIELKDDKAPTKLDDKPKSPLDSVKPIQQEYSDDESDEEFSIPKPQDKTVGQPTPSVAPFIAVGDKSPLKEEEKPKLIDLKDEKASTKLDDKPKSPLGSVKAIQQEYSDDENDEEFGIPKPQDKTVGQPTPSVAPFIGVGDKSLLKEEIKPSVSISKVEDSSTTDQSSILSESTVVKAVGIIQPSDPFSGFEGDKDKSSLKQDIKPKPIELKEDKASTKLDDKPKSSVASVKPIQQEYSDDESDEEFAIPKPQDKTVGQPTPSVAPFIAVGDKSPLKEEEKPKLIDLKDEKASTKLDDKPKSPLGSVKAIQQEYSDDESDEEFGIPKPQDKTVGPPTPSVAPFIGVGDKSLLKENIKPSVSISKIEDSSTTDQSSIHSESTVVKAVGIIQPSDPFSGFEGDKDKSPLKEDIKPKPIELKDDKAPTKLDDKPKSPLDSVKPIQQEYSDVESDEEFGIPKPQDKTVGQPTLSVATFIGDGDKTLKEEDKPKPIEEKREPLVRSFSPQPKTKKSEKITVKQTKTTATRSTKELTVRSSKKTERFGIQEHMDTKRSKTPTPIAAHRYMQPTLAHNMRFGLSGDGETGQSVSPTPAPHKSPAPPKSPAPALTRSTQRTHLKTSALTKSSSLETKQKKPVPEKTPTQPRSQIKRGSQSDSKESLKSTDRLYKRQTSKENKLANVIGSKSQATKSMKTQSATAATTLAYRTSIESDNKLQKKTTATIQRTKVPISVSSSARTAAKLSKSDDAEKRPQIDNKKTVRRVAAKTSEIPGTSATKSVPSSIEPKMQKKMKDTMNESNSNSGSGSTSASGSSNSTRRSVRSVSTVSSRKTDKDLTNIRRAAGAVVSTSTVRAHREPTATTGAVSTVLVDDDCEVITIRSIKSSDSTKSSTSSSSGSGSNSRKVLTSEVFTKTFGPDRPLEVVYRQPEFDVEHHTIMSVRPPSNNSGDQQRCLNEFDVSFIDTTDSSLSDSVALPMFGSSDPERLLAASPGSPKPTRSPLALIEETLRRQQQQQHHHHHQQHHHSSIMVAGAAALDPSLPIQGALAESQREAAVTVVTAEMEVEKGSTLKGKYGSNNEDI</sequence>
<feature type="compositionally biased region" description="Basic and acidic residues" evidence="1">
    <location>
        <begin position="2852"/>
        <end position="2879"/>
    </location>
</feature>
<feature type="compositionally biased region" description="Acidic residues" evidence="1">
    <location>
        <begin position="1576"/>
        <end position="1585"/>
    </location>
</feature>
<feature type="compositionally biased region" description="Basic and acidic residues" evidence="1">
    <location>
        <begin position="4652"/>
        <end position="4683"/>
    </location>
</feature>
<feature type="compositionally biased region" description="Basic and acidic residues" evidence="1">
    <location>
        <begin position="6685"/>
        <end position="6706"/>
    </location>
</feature>
<name>A0ABM4GEB1_DROKI</name>
<feature type="compositionally biased region" description="Acidic residues" evidence="1">
    <location>
        <begin position="5430"/>
        <end position="5439"/>
    </location>
</feature>
<feature type="compositionally biased region" description="Acidic residues" evidence="1">
    <location>
        <begin position="1922"/>
        <end position="1931"/>
    </location>
</feature>
<feature type="region of interest" description="Disordered" evidence="1">
    <location>
        <begin position="1801"/>
        <end position="1829"/>
    </location>
</feature>
<feature type="compositionally biased region" description="Basic and acidic residues" evidence="1">
    <location>
        <begin position="2264"/>
        <end position="2297"/>
    </location>
</feature>
<feature type="compositionally biased region" description="Basic and acidic residues" evidence="1">
    <location>
        <begin position="6991"/>
        <end position="7000"/>
    </location>
</feature>
<feature type="compositionally biased region" description="Acidic residues" evidence="1">
    <location>
        <begin position="5506"/>
        <end position="5515"/>
    </location>
</feature>
<feature type="compositionally biased region" description="Basic and acidic residues" evidence="1">
    <location>
        <begin position="2534"/>
        <end position="2567"/>
    </location>
</feature>
<feature type="compositionally biased region" description="Basic and acidic residues" evidence="1">
    <location>
        <begin position="4234"/>
        <end position="4261"/>
    </location>
</feature>
<proteinExistence type="predicted"/>
<feature type="compositionally biased region" description="Basic and acidic residues" evidence="1">
    <location>
        <begin position="5272"/>
        <end position="5299"/>
    </location>
</feature>
<feature type="compositionally biased region" description="Acidic residues" evidence="1">
    <location>
        <begin position="4080"/>
        <end position="4089"/>
    </location>
</feature>
<feature type="compositionally biased region" description="Acidic residues" evidence="1">
    <location>
        <begin position="2816"/>
        <end position="2825"/>
    </location>
</feature>
<feature type="compositionally biased region" description="Basic and acidic residues" evidence="1">
    <location>
        <begin position="1688"/>
        <end position="1715"/>
    </location>
</feature>
<feature type="compositionally biased region" description="Polar residues" evidence="1">
    <location>
        <begin position="6975"/>
        <end position="6986"/>
    </location>
</feature>
<feature type="compositionally biased region" description="Basic and acidic residues" evidence="1">
    <location>
        <begin position="4040"/>
        <end position="4067"/>
    </location>
</feature>
<evidence type="ECO:0000256" key="1">
    <source>
        <dbReference type="SAM" id="MobiDB-lite"/>
    </source>
</evidence>
<feature type="compositionally biased region" description="Basic and acidic residues" evidence="1">
    <location>
        <begin position="2422"/>
        <end position="2449"/>
    </location>
</feature>
<feature type="compositionally biased region" description="Basic and acidic residues" evidence="1">
    <location>
        <begin position="1610"/>
        <end position="1639"/>
    </location>
</feature>
<feature type="compositionally biased region" description="Acidic residues" evidence="1">
    <location>
        <begin position="1040"/>
        <end position="1049"/>
    </location>
</feature>
<feature type="compositionally biased region" description="Basic and acidic residues" evidence="1">
    <location>
        <begin position="6482"/>
        <end position="6509"/>
    </location>
</feature>
<feature type="compositionally biased region" description="Basic and acidic residues" evidence="1">
    <location>
        <begin position="460"/>
        <end position="487"/>
    </location>
</feature>
<feature type="region of interest" description="Disordered" evidence="1">
    <location>
        <begin position="2525"/>
        <end position="3067"/>
    </location>
</feature>
<feature type="compositionally biased region" description="Basic and acidic residues" evidence="1">
    <location>
        <begin position="3736"/>
        <end position="3763"/>
    </location>
</feature>
<feature type="compositionally biased region" description="Low complexity" evidence="1">
    <location>
        <begin position="6824"/>
        <end position="6835"/>
    </location>
</feature>
<feature type="compositionally biased region" description="Basic and acidic residues" evidence="1">
    <location>
        <begin position="6275"/>
        <end position="6302"/>
    </location>
</feature>
<feature type="region of interest" description="Disordered" evidence="1">
    <location>
        <begin position="5740"/>
        <end position="5802"/>
    </location>
</feature>
<feature type="compositionally biased region" description="Acidic residues" evidence="1">
    <location>
        <begin position="1652"/>
        <end position="1661"/>
    </location>
</feature>
<feature type="compositionally biased region" description="Basic and acidic residues" evidence="1">
    <location>
        <begin position="1228"/>
        <end position="1255"/>
    </location>
</feature>
<feature type="compositionally biased region" description="Basic and acidic residues" evidence="1">
    <location>
        <begin position="4580"/>
        <end position="4607"/>
    </location>
</feature>
<feature type="compositionally biased region" description="Acidic residues" evidence="1">
    <location>
        <begin position="4004"/>
        <end position="4013"/>
    </location>
</feature>
<feature type="compositionally biased region" description="Polar residues" evidence="1">
    <location>
        <begin position="2741"/>
        <end position="2752"/>
    </location>
</feature>
<feature type="compositionally biased region" description="Basic and acidic residues" evidence="1">
    <location>
        <begin position="2770"/>
        <end position="2803"/>
    </location>
</feature>